<evidence type="ECO:0000256" key="2">
    <source>
        <dbReference type="ARBA" id="ARBA00023043"/>
    </source>
</evidence>
<dbReference type="InterPro" id="IPR036869">
    <property type="entry name" value="J_dom_sf"/>
</dbReference>
<keyword evidence="2 3" id="KW-0040">ANK repeat</keyword>
<reference evidence="6 7" key="1">
    <citation type="submission" date="2024-10" db="EMBL/GenBank/DDBJ databases">
        <title>Updated reference genomes for cyclostephanoid diatoms.</title>
        <authorList>
            <person name="Roberts W.R."/>
            <person name="Alverson A.J."/>
        </authorList>
    </citation>
    <scope>NUCLEOTIDE SEQUENCE [LARGE SCALE GENOMIC DNA]</scope>
    <source>
        <strain evidence="6 7">AJA276-08</strain>
    </source>
</reference>
<dbReference type="Pfam" id="PF12796">
    <property type="entry name" value="Ank_2"/>
    <property type="match status" value="1"/>
</dbReference>
<evidence type="ECO:0000313" key="7">
    <source>
        <dbReference type="Proteomes" id="UP001530315"/>
    </source>
</evidence>
<dbReference type="Proteomes" id="UP001530315">
    <property type="component" value="Unassembled WGS sequence"/>
</dbReference>
<accession>A0ABD3NLH0</accession>
<dbReference type="AlphaFoldDB" id="A0ABD3NLH0"/>
<dbReference type="PROSITE" id="PS50088">
    <property type="entry name" value="ANK_REPEAT"/>
    <property type="match status" value="1"/>
</dbReference>
<dbReference type="InterPro" id="IPR001623">
    <property type="entry name" value="DnaJ_domain"/>
</dbReference>
<feature type="domain" description="J" evidence="5">
    <location>
        <begin position="339"/>
        <end position="433"/>
    </location>
</feature>
<evidence type="ECO:0000256" key="3">
    <source>
        <dbReference type="PROSITE-ProRule" id="PRU00023"/>
    </source>
</evidence>
<dbReference type="EMBL" id="JALLAZ020001342">
    <property type="protein sequence ID" value="KAL3776607.1"/>
    <property type="molecule type" value="Genomic_DNA"/>
</dbReference>
<dbReference type="InterPro" id="IPR036770">
    <property type="entry name" value="Ankyrin_rpt-contain_sf"/>
</dbReference>
<dbReference type="InterPro" id="IPR002110">
    <property type="entry name" value="Ankyrin_rpt"/>
</dbReference>
<organism evidence="6 7">
    <name type="scientific">Stephanodiscus triporus</name>
    <dbReference type="NCBI Taxonomy" id="2934178"/>
    <lineage>
        <taxon>Eukaryota</taxon>
        <taxon>Sar</taxon>
        <taxon>Stramenopiles</taxon>
        <taxon>Ochrophyta</taxon>
        <taxon>Bacillariophyta</taxon>
        <taxon>Coscinodiscophyceae</taxon>
        <taxon>Thalassiosirophycidae</taxon>
        <taxon>Stephanodiscales</taxon>
        <taxon>Stephanodiscaceae</taxon>
        <taxon>Stephanodiscus</taxon>
    </lineage>
</organism>
<protein>
    <recommendedName>
        <fullName evidence="5">J domain-containing protein</fullName>
    </recommendedName>
</protein>
<comment type="caution">
    <text evidence="6">The sequence shown here is derived from an EMBL/GenBank/DDBJ whole genome shotgun (WGS) entry which is preliminary data.</text>
</comment>
<proteinExistence type="predicted"/>
<feature type="region of interest" description="Disordered" evidence="4">
    <location>
        <begin position="443"/>
        <end position="481"/>
    </location>
</feature>
<dbReference type="PROSITE" id="PS50297">
    <property type="entry name" value="ANK_REP_REGION"/>
    <property type="match status" value="1"/>
</dbReference>
<dbReference type="PANTHER" id="PTHR24126">
    <property type="entry name" value="ANKYRIN REPEAT, PH AND SEC7 DOMAIN CONTAINING PROTEIN SECG-RELATED"/>
    <property type="match status" value="1"/>
</dbReference>
<dbReference type="Gene3D" id="1.10.287.110">
    <property type="entry name" value="DnaJ domain"/>
    <property type="match status" value="1"/>
</dbReference>
<dbReference type="SUPFAM" id="SSF46565">
    <property type="entry name" value="Chaperone J-domain"/>
    <property type="match status" value="1"/>
</dbReference>
<sequence>MIRQLATPAGPGRRAESEDEMLSPPHPPPPPPLSSSALLDLSDLPPRSSDDERLSRLATLRYWLRDDDRARMRPSLMDYLTSHDLGMDAKTGCMPLHWMAGTGFDEAIDLVLTAPPPDDDDDDYCDGSSPSPLSADQLARKPSTGRTPLHYAARNGKLSTCVMLIERHGADPRAVAAGGVTPLQLAVWQNRLDVARYLVGRAGDPAVVLERNGYDCGLAHWVGLVPRKRWGGCGDGDCDDMDDNGNDGSGVLPLARYLRSKGVSYDSSPPNRNAQGHTPAHKAAWGGNLALLRYYRDEFGVYDTVQDVAGNYCADIARMRGNDECRAWLLEEGNGRRAESYAILGLDVGTANMDDVRRRFVELARESHPDGRRRRARPDDVIDDDDNDDDDDERGGKGSTVVDNFVRIRAAYEHLTKEGGIGSQRNPKYEELKLLEDRRRIVNDDDDGINNDDGCSGDPSSEVDATDGTGGDGVDSGEDDDDDDLFMARLIAVLSDYGDSGFPVALIARRWNQIWPDRPFPPEYVIERTVRCGGGGGTTVIRKKVRLVRWLRWKRDRSKCTTVYFRNVDGVVLAFDQQPHWAINGRYSAILIQFGMQSSLTRPGCAYACFSMQAMMCSG</sequence>
<feature type="compositionally biased region" description="Low complexity" evidence="4">
    <location>
        <begin position="34"/>
        <end position="47"/>
    </location>
</feature>
<dbReference type="PROSITE" id="PS50076">
    <property type="entry name" value="DNAJ_2"/>
    <property type="match status" value="1"/>
</dbReference>
<keyword evidence="7" id="KW-1185">Reference proteome</keyword>
<feature type="region of interest" description="Disordered" evidence="4">
    <location>
        <begin position="112"/>
        <end position="149"/>
    </location>
</feature>
<feature type="repeat" description="ANK" evidence="3">
    <location>
        <begin position="144"/>
        <end position="177"/>
    </location>
</feature>
<keyword evidence="1" id="KW-0677">Repeat</keyword>
<dbReference type="SUPFAM" id="SSF48403">
    <property type="entry name" value="Ankyrin repeat"/>
    <property type="match status" value="2"/>
</dbReference>
<dbReference type="Gene3D" id="1.25.40.20">
    <property type="entry name" value="Ankyrin repeat-containing domain"/>
    <property type="match status" value="2"/>
</dbReference>
<name>A0ABD3NLH0_9STRA</name>
<dbReference type="PANTHER" id="PTHR24126:SF14">
    <property type="entry name" value="ANK_REP_REGION DOMAIN-CONTAINING PROTEIN"/>
    <property type="match status" value="1"/>
</dbReference>
<dbReference type="SMART" id="SM00248">
    <property type="entry name" value="ANK"/>
    <property type="match status" value="4"/>
</dbReference>
<feature type="region of interest" description="Disordered" evidence="4">
    <location>
        <begin position="1"/>
        <end position="51"/>
    </location>
</feature>
<feature type="compositionally biased region" description="Pro residues" evidence="4">
    <location>
        <begin position="24"/>
        <end position="33"/>
    </location>
</feature>
<evidence type="ECO:0000256" key="4">
    <source>
        <dbReference type="SAM" id="MobiDB-lite"/>
    </source>
</evidence>
<feature type="compositionally biased region" description="Low complexity" evidence="4">
    <location>
        <begin position="451"/>
        <end position="467"/>
    </location>
</feature>
<evidence type="ECO:0000313" key="6">
    <source>
        <dbReference type="EMBL" id="KAL3776607.1"/>
    </source>
</evidence>
<evidence type="ECO:0000256" key="1">
    <source>
        <dbReference type="ARBA" id="ARBA00022737"/>
    </source>
</evidence>
<feature type="region of interest" description="Disordered" evidence="4">
    <location>
        <begin position="366"/>
        <end position="399"/>
    </location>
</feature>
<feature type="compositionally biased region" description="Acidic residues" evidence="4">
    <location>
        <begin position="381"/>
        <end position="393"/>
    </location>
</feature>
<gene>
    <name evidence="6" type="ORF">ACHAW5_007808</name>
</gene>
<evidence type="ECO:0000259" key="5">
    <source>
        <dbReference type="PROSITE" id="PS50076"/>
    </source>
</evidence>